<dbReference type="InterPro" id="IPR000551">
    <property type="entry name" value="MerR-type_HTH_dom"/>
</dbReference>
<evidence type="ECO:0000256" key="1">
    <source>
        <dbReference type="ARBA" id="ARBA00023125"/>
    </source>
</evidence>
<dbReference type="SUPFAM" id="SSF46955">
    <property type="entry name" value="Putative DNA-binding domain"/>
    <property type="match status" value="1"/>
</dbReference>
<dbReference type="PANTHER" id="PTHR30204:SF97">
    <property type="entry name" value="MERR FAMILY REGULATORY PROTEIN"/>
    <property type="match status" value="1"/>
</dbReference>
<dbReference type="RefSeq" id="WP_282698601.1">
    <property type="nucleotide sequence ID" value="NZ_JABXJJ020000010.1"/>
</dbReference>
<dbReference type="PROSITE" id="PS51746">
    <property type="entry name" value="PPM_2"/>
    <property type="match status" value="1"/>
</dbReference>
<keyword evidence="1" id="KW-0238">DNA-binding</keyword>
<proteinExistence type="predicted"/>
<dbReference type="PROSITE" id="PS00552">
    <property type="entry name" value="HTH_MERR_1"/>
    <property type="match status" value="1"/>
</dbReference>
<organism evidence="5">
    <name type="scientific">Streptantibioticus silvisoli</name>
    <dbReference type="NCBI Taxonomy" id="2705255"/>
    <lineage>
        <taxon>Bacteria</taxon>
        <taxon>Bacillati</taxon>
        <taxon>Actinomycetota</taxon>
        <taxon>Actinomycetes</taxon>
        <taxon>Kitasatosporales</taxon>
        <taxon>Streptomycetaceae</taxon>
        <taxon>Streptantibioticus</taxon>
    </lineage>
</organism>
<dbReference type="SMART" id="SM00331">
    <property type="entry name" value="PP2C_SIG"/>
    <property type="match status" value="1"/>
</dbReference>
<dbReference type="Pfam" id="PF13411">
    <property type="entry name" value="MerR_1"/>
    <property type="match status" value="1"/>
</dbReference>
<feature type="region of interest" description="Disordered" evidence="2">
    <location>
        <begin position="204"/>
        <end position="265"/>
    </location>
</feature>
<evidence type="ECO:0000256" key="2">
    <source>
        <dbReference type="SAM" id="MobiDB-lite"/>
    </source>
</evidence>
<gene>
    <name evidence="5" type="ORF">POF50_009060</name>
</gene>
<dbReference type="Gene3D" id="1.10.1660.10">
    <property type="match status" value="1"/>
</dbReference>
<dbReference type="AlphaFoldDB" id="A0AA90H1X1"/>
<dbReference type="InterPro" id="IPR047057">
    <property type="entry name" value="MerR_fam"/>
</dbReference>
<reference evidence="5" key="1">
    <citation type="submission" date="2023-05" db="EMBL/GenBank/DDBJ databases">
        <title>Streptantibioticus silvisoli sp. nov., acidotolerant actinomycetes 1 from pine litter.</title>
        <authorList>
            <person name="Swiecimska M."/>
            <person name="Golinska P."/>
            <person name="Sangal V."/>
            <person name="Wachnowicz B."/>
            <person name="Goodfellow M."/>
        </authorList>
    </citation>
    <scope>NUCLEOTIDE SEQUENCE</scope>
    <source>
        <strain evidence="5">SL13</strain>
    </source>
</reference>
<comment type="caution">
    <text evidence="5">The sequence shown here is derived from an EMBL/GenBank/DDBJ whole genome shotgun (WGS) entry which is preliminary data.</text>
</comment>
<dbReference type="GO" id="GO:0003700">
    <property type="term" value="F:DNA-binding transcription factor activity"/>
    <property type="evidence" value="ECO:0007669"/>
    <property type="project" value="InterPro"/>
</dbReference>
<dbReference type="CDD" id="cd00143">
    <property type="entry name" value="PP2Cc"/>
    <property type="match status" value="1"/>
</dbReference>
<dbReference type="PROSITE" id="PS50937">
    <property type="entry name" value="HTH_MERR_2"/>
    <property type="match status" value="1"/>
</dbReference>
<evidence type="ECO:0000259" key="4">
    <source>
        <dbReference type="PROSITE" id="PS51746"/>
    </source>
</evidence>
<feature type="domain" description="PPM-type phosphatase" evidence="4">
    <location>
        <begin position="121"/>
        <end position="411"/>
    </location>
</feature>
<dbReference type="CDD" id="cd01107">
    <property type="entry name" value="HTH_BmrR"/>
    <property type="match status" value="1"/>
</dbReference>
<dbReference type="Gene3D" id="3.60.40.10">
    <property type="entry name" value="PPM-type phosphatase domain"/>
    <property type="match status" value="1"/>
</dbReference>
<dbReference type="SMART" id="SM00332">
    <property type="entry name" value="PP2Cc"/>
    <property type="match status" value="1"/>
</dbReference>
<dbReference type="InterPro" id="IPR036457">
    <property type="entry name" value="PPM-type-like_dom_sf"/>
</dbReference>
<dbReference type="SUPFAM" id="SSF81606">
    <property type="entry name" value="PP2C-like"/>
    <property type="match status" value="1"/>
</dbReference>
<feature type="compositionally biased region" description="Basic and acidic residues" evidence="2">
    <location>
        <begin position="213"/>
        <end position="226"/>
    </location>
</feature>
<dbReference type="Pfam" id="PF13672">
    <property type="entry name" value="PP2C_2"/>
    <property type="match status" value="1"/>
</dbReference>
<dbReference type="InterPro" id="IPR001932">
    <property type="entry name" value="PPM-type_phosphatase-like_dom"/>
</dbReference>
<feature type="domain" description="HTH merR-type" evidence="3">
    <location>
        <begin position="5"/>
        <end position="73"/>
    </location>
</feature>
<evidence type="ECO:0000259" key="3">
    <source>
        <dbReference type="PROSITE" id="PS50937"/>
    </source>
</evidence>
<evidence type="ECO:0000313" key="5">
    <source>
        <dbReference type="EMBL" id="MDI5969488.1"/>
    </source>
</evidence>
<name>A0AA90H1X1_9ACTN</name>
<sequence>MGRVTIGEFARASGLSPKALRLYDDLGLLRPAYVDPANGYRFYEDGQLEQARLVAWLRRLGMPLARIRDVCALEGNEGARAVKEFWARAESDHAARRGMAAFLTDHLQAEPERSRPPMGLRYAGLSDRGRSRETHQDAVYAGRAVLAVADGFGPYGEAAGKAAVEAMGRVDLAGLAPQAVPGALRDAVEGARAAVLTAVRAAGRAAGGEEGSGGERARSAGERAGEGRFAGAGAERAGGEGAEEERAGEDPAGSEHAGGERAGESGSTLTALCWTGSRLALLHVGDGRAYLLRGGRLSRLTEDHTLVGFMVEDGRLTPEEAAAHPQRALLLRALADDDGPLPSSADTRLRHVRPGDRYLVCTDGLSAVAAEEDIQRVLAAAAGPRHAVRELVRLAHTFGAPDNIACAVADVVVERNPAGPGAGRTG</sequence>
<dbReference type="EMBL" id="JABXJJ020000010">
    <property type="protein sequence ID" value="MDI5969488.1"/>
    <property type="molecule type" value="Genomic_DNA"/>
</dbReference>
<protein>
    <submittedName>
        <fullName evidence="5">MerR family transcriptional regulator</fullName>
    </submittedName>
</protein>
<dbReference type="SMART" id="SM00422">
    <property type="entry name" value="HTH_MERR"/>
    <property type="match status" value="1"/>
</dbReference>
<accession>A0AA90H1X1</accession>
<dbReference type="InterPro" id="IPR009061">
    <property type="entry name" value="DNA-bd_dom_put_sf"/>
</dbReference>
<dbReference type="GO" id="GO:0003677">
    <property type="term" value="F:DNA binding"/>
    <property type="evidence" value="ECO:0007669"/>
    <property type="project" value="UniProtKB-KW"/>
</dbReference>
<dbReference type="PANTHER" id="PTHR30204">
    <property type="entry name" value="REDOX-CYCLING DRUG-SENSING TRANSCRIPTIONAL ACTIVATOR SOXR"/>
    <property type="match status" value="1"/>
</dbReference>